<organism evidence="2 3">
    <name type="scientific">Ziziphus jujuba var. spinosa</name>
    <dbReference type="NCBI Taxonomy" id="714518"/>
    <lineage>
        <taxon>Eukaryota</taxon>
        <taxon>Viridiplantae</taxon>
        <taxon>Streptophyta</taxon>
        <taxon>Embryophyta</taxon>
        <taxon>Tracheophyta</taxon>
        <taxon>Spermatophyta</taxon>
        <taxon>Magnoliopsida</taxon>
        <taxon>eudicotyledons</taxon>
        <taxon>Gunneridae</taxon>
        <taxon>Pentapetalae</taxon>
        <taxon>rosids</taxon>
        <taxon>fabids</taxon>
        <taxon>Rosales</taxon>
        <taxon>Rhamnaceae</taxon>
        <taxon>Paliureae</taxon>
        <taxon>Ziziphus</taxon>
    </lineage>
</organism>
<comment type="caution">
    <text evidence="2">The sequence shown here is derived from an EMBL/GenBank/DDBJ whole genome shotgun (WGS) entry which is preliminary data.</text>
</comment>
<name>A0A978UTN7_ZIZJJ</name>
<evidence type="ECO:0000256" key="1">
    <source>
        <dbReference type="SAM" id="MobiDB-lite"/>
    </source>
</evidence>
<gene>
    <name evidence="2" type="ORF">FEM48_Zijuj09G0150100</name>
</gene>
<feature type="compositionally biased region" description="Polar residues" evidence="1">
    <location>
        <begin position="78"/>
        <end position="92"/>
    </location>
</feature>
<accession>A0A978UTN7</accession>
<dbReference type="EMBL" id="JAEACU010000009">
    <property type="protein sequence ID" value="KAH7518237.1"/>
    <property type="molecule type" value="Genomic_DNA"/>
</dbReference>
<dbReference type="Proteomes" id="UP000813462">
    <property type="component" value="Unassembled WGS sequence"/>
</dbReference>
<sequence length="414" mass="45848">MALAFKPIIPHTTTRASLRSSPLGFCSSSPNPTHPVLFHHFPHTLRPRIRRIAHGVSASKSNVTTTLSDVEQHRQLKANDNGSTPTSTSNTAWSEFARNVSGEWDGYGAEFSNEGNPIELPESVVPEAYREWEVKLFDWQTQCPTLADPEGSALNYKLIKLLPTVGCEADAATRYSIDERNIGGLNDKVSAFAYQSSGCYVAVWPTENKGSYNLMELEHCLINPQDRESRVRVIQVIRLESMKMVLQSIKVFCEQWYGPFRNGDQLGGCAIRDSAFASTAALEASEVVGIWQGPNAVANFDASQAVSSMNLLLLVWFMCYLLLLCGELNLKSLNIVNSLQELVDDNMQKSVRDGLDLVLLPKQLWCSLKESNDGGTCSEVGWLLNHGHAITSKCTFSSKTTLKASPYIYMVVLF</sequence>
<feature type="region of interest" description="Disordered" evidence="1">
    <location>
        <begin position="63"/>
        <end position="92"/>
    </location>
</feature>
<reference evidence="2" key="1">
    <citation type="journal article" date="2021" name="Front. Plant Sci.">
        <title>Chromosome-Scale Genome Assembly for Chinese Sour Jujube and Insights Into Its Genome Evolution and Domestication Signature.</title>
        <authorList>
            <person name="Shen L.-Y."/>
            <person name="Luo H."/>
            <person name="Wang X.-L."/>
            <person name="Wang X.-M."/>
            <person name="Qiu X.-J."/>
            <person name="Liu H."/>
            <person name="Zhou S.-S."/>
            <person name="Jia K.-H."/>
            <person name="Nie S."/>
            <person name="Bao Y.-T."/>
            <person name="Zhang R.-G."/>
            <person name="Yun Q.-Z."/>
            <person name="Chai Y.-H."/>
            <person name="Lu J.-Y."/>
            <person name="Li Y."/>
            <person name="Zhao S.-W."/>
            <person name="Mao J.-F."/>
            <person name="Jia S.-G."/>
            <person name="Mao Y.-M."/>
        </authorList>
    </citation>
    <scope>NUCLEOTIDE SEQUENCE</scope>
    <source>
        <strain evidence="2">AT0</strain>
        <tissue evidence="2">Leaf</tissue>
    </source>
</reference>
<protein>
    <submittedName>
        <fullName evidence="2">Uncharacterized protein</fullName>
    </submittedName>
</protein>
<evidence type="ECO:0000313" key="3">
    <source>
        <dbReference type="Proteomes" id="UP000813462"/>
    </source>
</evidence>
<dbReference type="AlphaFoldDB" id="A0A978UTN7"/>
<proteinExistence type="predicted"/>
<evidence type="ECO:0000313" key="2">
    <source>
        <dbReference type="EMBL" id="KAH7518237.1"/>
    </source>
</evidence>